<name>A0AAW1Q4Y4_9CHLO</name>
<organism evidence="2 3">
    <name type="scientific">[Myrmecia] bisecta</name>
    <dbReference type="NCBI Taxonomy" id="41462"/>
    <lineage>
        <taxon>Eukaryota</taxon>
        <taxon>Viridiplantae</taxon>
        <taxon>Chlorophyta</taxon>
        <taxon>core chlorophytes</taxon>
        <taxon>Trebouxiophyceae</taxon>
        <taxon>Trebouxiales</taxon>
        <taxon>Trebouxiaceae</taxon>
        <taxon>Myrmecia</taxon>
    </lineage>
</organism>
<keyword evidence="3" id="KW-1185">Reference proteome</keyword>
<sequence length="268" mass="29893">MQQAPPRASEQRRTREDLQQPLDPAEIERRVSKVLGLIATSHQLAPFDRSSFNQALVIWKAVADIPAVQRKQLVERVPAEDIHRLWRVAGQRCLAPTSDVRLALGPDYFVWDDFPDTPNQVAVFDGKATAFGGGPLHLNRFQKAFFLHPRTLDMYGRVLLHKGPLGELLYPLYYRASVGPGAVPATREVTEMQLEYLQPDALGLTAADLPPEQHWPAPKGPLYPFSGDLTDYLRPVGPGVYVGVGWKAARKGKDQGRRFLSFILAKAP</sequence>
<dbReference type="AlphaFoldDB" id="A0AAW1Q4Y4"/>
<feature type="compositionally biased region" description="Basic and acidic residues" evidence="1">
    <location>
        <begin position="9"/>
        <end position="18"/>
    </location>
</feature>
<dbReference type="Proteomes" id="UP001489004">
    <property type="component" value="Unassembled WGS sequence"/>
</dbReference>
<dbReference type="EMBL" id="JALJOR010000005">
    <property type="protein sequence ID" value="KAK9817074.1"/>
    <property type="molecule type" value="Genomic_DNA"/>
</dbReference>
<comment type="caution">
    <text evidence="2">The sequence shown here is derived from an EMBL/GenBank/DDBJ whole genome shotgun (WGS) entry which is preliminary data.</text>
</comment>
<dbReference type="PANTHER" id="PTHR37201:SF1">
    <property type="entry name" value="WD REPEAT PROTEIN"/>
    <property type="match status" value="1"/>
</dbReference>
<evidence type="ECO:0000313" key="2">
    <source>
        <dbReference type="EMBL" id="KAK9817074.1"/>
    </source>
</evidence>
<accession>A0AAW1Q4Y4</accession>
<gene>
    <name evidence="2" type="ORF">WJX72_009087</name>
</gene>
<dbReference type="PANTHER" id="PTHR37201">
    <property type="entry name" value="WD REPEAT PROTEIN"/>
    <property type="match status" value="1"/>
</dbReference>
<evidence type="ECO:0000256" key="1">
    <source>
        <dbReference type="SAM" id="MobiDB-lite"/>
    </source>
</evidence>
<proteinExistence type="predicted"/>
<protein>
    <submittedName>
        <fullName evidence="2">Uncharacterized protein</fullName>
    </submittedName>
</protein>
<reference evidence="2 3" key="1">
    <citation type="journal article" date="2024" name="Nat. Commun.">
        <title>Phylogenomics reveals the evolutionary origins of lichenization in chlorophyte algae.</title>
        <authorList>
            <person name="Puginier C."/>
            <person name="Libourel C."/>
            <person name="Otte J."/>
            <person name="Skaloud P."/>
            <person name="Haon M."/>
            <person name="Grisel S."/>
            <person name="Petersen M."/>
            <person name="Berrin J.G."/>
            <person name="Delaux P.M."/>
            <person name="Dal Grande F."/>
            <person name="Keller J."/>
        </authorList>
    </citation>
    <scope>NUCLEOTIDE SEQUENCE [LARGE SCALE GENOMIC DNA]</scope>
    <source>
        <strain evidence="2 3">SAG 2043</strain>
    </source>
</reference>
<evidence type="ECO:0000313" key="3">
    <source>
        <dbReference type="Proteomes" id="UP001489004"/>
    </source>
</evidence>
<feature type="region of interest" description="Disordered" evidence="1">
    <location>
        <begin position="1"/>
        <end position="23"/>
    </location>
</feature>